<feature type="compositionally biased region" description="Low complexity" evidence="1">
    <location>
        <begin position="896"/>
        <end position="919"/>
    </location>
</feature>
<feature type="region of interest" description="Disordered" evidence="1">
    <location>
        <begin position="629"/>
        <end position="735"/>
    </location>
</feature>
<feature type="region of interest" description="Disordered" evidence="1">
    <location>
        <begin position="895"/>
        <end position="951"/>
    </location>
</feature>
<feature type="compositionally biased region" description="Polar residues" evidence="1">
    <location>
        <begin position="1100"/>
        <end position="1114"/>
    </location>
</feature>
<feature type="compositionally biased region" description="Low complexity" evidence="1">
    <location>
        <begin position="1123"/>
        <end position="1139"/>
    </location>
</feature>
<organism evidence="2 3">
    <name type="scientific">Leishmania orientalis</name>
    <dbReference type="NCBI Taxonomy" id="2249476"/>
    <lineage>
        <taxon>Eukaryota</taxon>
        <taxon>Discoba</taxon>
        <taxon>Euglenozoa</taxon>
        <taxon>Kinetoplastea</taxon>
        <taxon>Metakinetoplastina</taxon>
        <taxon>Trypanosomatida</taxon>
        <taxon>Trypanosomatidae</taxon>
        <taxon>Leishmaniinae</taxon>
        <taxon>Leishmania</taxon>
    </lineage>
</organism>
<feature type="compositionally biased region" description="Basic residues" evidence="1">
    <location>
        <begin position="1586"/>
        <end position="1596"/>
    </location>
</feature>
<feature type="region of interest" description="Disordered" evidence="1">
    <location>
        <begin position="1577"/>
        <end position="1632"/>
    </location>
</feature>
<feature type="compositionally biased region" description="Polar residues" evidence="1">
    <location>
        <begin position="1062"/>
        <end position="1079"/>
    </location>
</feature>
<feature type="region of interest" description="Disordered" evidence="1">
    <location>
        <begin position="1062"/>
        <end position="1082"/>
    </location>
</feature>
<feature type="compositionally biased region" description="Polar residues" evidence="1">
    <location>
        <begin position="926"/>
        <end position="941"/>
    </location>
</feature>
<feature type="compositionally biased region" description="Polar residues" evidence="1">
    <location>
        <begin position="507"/>
        <end position="516"/>
    </location>
</feature>
<feature type="region of interest" description="Disordered" evidence="1">
    <location>
        <begin position="1664"/>
        <end position="1706"/>
    </location>
</feature>
<dbReference type="Proteomes" id="UP000674143">
    <property type="component" value="Chromosome 5"/>
</dbReference>
<feature type="compositionally biased region" description="Low complexity" evidence="1">
    <location>
        <begin position="1694"/>
        <end position="1703"/>
    </location>
</feature>
<feature type="region of interest" description="Disordered" evidence="1">
    <location>
        <begin position="1255"/>
        <end position="1274"/>
    </location>
</feature>
<gene>
    <name evidence="2" type="ORF">LSCM4_08092</name>
</gene>
<feature type="compositionally biased region" description="Low complexity" evidence="1">
    <location>
        <begin position="1622"/>
        <end position="1632"/>
    </location>
</feature>
<comment type="caution">
    <text evidence="2">The sequence shown here is derived from an EMBL/GenBank/DDBJ whole genome shotgun (WGS) entry which is preliminary data.</text>
</comment>
<evidence type="ECO:0000313" key="3">
    <source>
        <dbReference type="Proteomes" id="UP000674143"/>
    </source>
</evidence>
<feature type="compositionally biased region" description="Low complexity" evidence="1">
    <location>
        <begin position="1377"/>
        <end position="1400"/>
    </location>
</feature>
<dbReference type="KEGG" id="loi:92363902"/>
<sequence>MLSFRDVAATPDDADVLRTSLEELYRRRHAKQEAERERKRREQNRVLDDDADGWSTAQELAYRRDVLNTWARQYPKLREAVVSLTTASSNAAAVISPSLTAATAFSVAETIRPSYPSLWRIPAGTIPADFYEHIVTMDASQSLSTPQCRQATTVAMKDRSAHSCLVRVQWEALRLTDASLAASSSVSALCLPPSLHLSGSIGHAPPQPQRVLARWPKGRPASAKMAAVLRSIDIEERKREQWNEHLRQQQQQLRDDEGAPHQRPRDEAHYRPSAVSVTPSGYRARSTDSDRSSTEVVAADEPYPACTAVNAKVVDKGASESGGAADTLERALGHELYWPARITHTRALFTGATCLQDTFHGLGQLQRHDRFEPVLALALASPLRIVVDVVYTIDETSEALGLPIDPVVHVPAMTSLDARKNAPARRDCDKLRGTSPGSRGGSSAGKCGSAAARHGTPSSFEMPSSVAEDECPALLPSSLPPVLSDLNYAFTAAPTAAGAASGGGSTVDNSHSASQRTSLTDDSTTASAAELRRSSLSTSPLSLYTILAGPVSQTHSMVLLRPTPDVVCAARARALQELEQRWQRLRQALADRLVAYEEEAPTTAAAQPPSDVLAVQLPDADTYVSPFIDRTARQDEGLPAKPPGAVSLTEEEMQRQTRLPQLQGGRLPRRPPTHQIVSPNSVNGGQLRQRLSATSLGSPPMGPGLRGVHGSASPARSPRNTTRRSLHSNSAQGDGVWAPAALPWSALTPPTSPRTPRADHRASVADGAVAISAVVHHRDTAAVRTPPSVRLLANPISLCSPAPSDGVEAPHTGMSSSHLEGLRTSSLSESRLTAIEESHAISAAVRDAEERLRAMEAAARTQQRPVAGPRALLPTLTVEAPSPVSAGISRLANDTGRVGSSAATGSAGKASPSSNLSLPPRRRHSNCSPMNAETATQSSRAGDSPRHRTWRGMESCSVILSGSTRSVPDSTPMSALQEAMGTAHLPRDMHNGISGTLNQQSSTGGGGGLVTPLSDQSGTTPLAPLPPSSRFTEVEALQLPNLSTPTTAYIPLSIGGDSAMSSIVSSPSHVENDSQSPSSVPYPALRQSQTALCLADAPSSRGNITDTTTQRSATQPLAPPLKPLLQLSTTARSTRSASSRGDEAHSALARTSRPADETFVDDKRGDRTRSALPARDDTGTEDPLSPQSTCATASAPSSPSDDVLMLSGTAKYLPHTQADLLSAVVQEESAGQQSGARACDGRVDGDAAARESHGIFASSLRTSSPAPSALHNQRRRQLCDPELVHSEGMLRGSPQLLSAVARAPTQPVSSLGSALMTVEVNSRQRSGSRGRNSPGTARHGSSHTSDREARGASPLPCRPQSLAPSLTIGANREALKAASHPSSSTSEASKAVSPSQVRPRSSPKHASGAGAKDLARGNPRPPALAQEGPSSGKQARDASPEAPEAMLHSMLSASVNRKVGLPAQHVRFSGALTPRSPPRSQQQQAHLATVNALVSTFVSAGESATDLHNLHECMRSIREDMEAALGDTCMTPSRSDHTDVRSSHRPAHPHHLPGYIKKETTYPSPCSTLSVSAAPLAKGQYAAQRRSPRRRSRRHRNTDIEELGAVASTAQPAPRMRQTTPSAAVSSAKSISSAETFTSPISSWATSSRGASPVFQPHSRSLRHVLGSDRGPFVAPSHRRSGSSEHNSQQHLVASRSPSPMSSARRHVVVVRRVVRRRRSEVFVKEGGALVSRAPMPPSHLPRSSGE</sequence>
<feature type="compositionally biased region" description="Basic and acidic residues" evidence="1">
    <location>
        <begin position="421"/>
        <end position="432"/>
    </location>
</feature>
<feature type="compositionally biased region" description="Polar residues" evidence="1">
    <location>
        <begin position="675"/>
        <end position="697"/>
    </location>
</feature>
<evidence type="ECO:0000313" key="2">
    <source>
        <dbReference type="EMBL" id="KAG5487647.1"/>
    </source>
</evidence>
<feature type="compositionally biased region" description="Basic and acidic residues" evidence="1">
    <location>
        <begin position="1153"/>
        <end position="1178"/>
    </location>
</feature>
<proteinExistence type="predicted"/>
<feature type="region of interest" description="Disordered" evidence="1">
    <location>
        <begin position="242"/>
        <end position="298"/>
    </location>
</feature>
<feature type="compositionally biased region" description="Basic and acidic residues" evidence="1">
    <location>
        <begin position="242"/>
        <end position="270"/>
    </location>
</feature>
<dbReference type="EMBL" id="JAFHLR010000005">
    <property type="protein sequence ID" value="KAG5487647.1"/>
    <property type="molecule type" value="Genomic_DNA"/>
</dbReference>
<feature type="region of interest" description="Disordered" evidence="1">
    <location>
        <begin position="986"/>
        <end position="1026"/>
    </location>
</feature>
<feature type="region of interest" description="Disordered" evidence="1">
    <location>
        <begin position="1096"/>
        <end position="1202"/>
    </location>
</feature>
<protein>
    <submittedName>
        <fullName evidence="2">Uncharacterized protein</fullName>
    </submittedName>
</protein>
<feature type="region of interest" description="Disordered" evidence="1">
    <location>
        <begin position="1307"/>
        <end position="1443"/>
    </location>
</feature>
<feature type="compositionally biased region" description="Low complexity" evidence="1">
    <location>
        <begin position="1321"/>
        <end position="1333"/>
    </location>
</feature>
<evidence type="ECO:0000256" key="1">
    <source>
        <dbReference type="SAM" id="MobiDB-lite"/>
    </source>
</evidence>
<feature type="compositionally biased region" description="Low complexity" evidence="1">
    <location>
        <begin position="517"/>
        <end position="526"/>
    </location>
</feature>
<dbReference type="GeneID" id="92363902"/>
<feature type="compositionally biased region" description="Low complexity" evidence="1">
    <location>
        <begin position="1185"/>
        <end position="1200"/>
    </location>
</feature>
<dbReference type="RefSeq" id="XP_067065935.1">
    <property type="nucleotide sequence ID" value="XM_067209968.1"/>
</dbReference>
<feature type="region of interest" description="Disordered" evidence="1">
    <location>
        <begin position="1531"/>
        <end position="1555"/>
    </location>
</feature>
<feature type="compositionally biased region" description="Polar residues" evidence="1">
    <location>
        <begin position="993"/>
        <end position="1002"/>
    </location>
</feature>
<feature type="region of interest" description="Disordered" evidence="1">
    <location>
        <begin position="421"/>
        <end position="464"/>
    </location>
</feature>
<reference evidence="2 3" key="1">
    <citation type="submission" date="2021-02" db="EMBL/GenBank/DDBJ databases">
        <title>Leishmania (Mundinia) orientalis Genome sequencing and assembly.</title>
        <authorList>
            <person name="Almutairi H."/>
            <person name="Gatherer D."/>
        </authorList>
    </citation>
    <scope>NUCLEOTIDE SEQUENCE [LARGE SCALE GENOMIC DNA]</scope>
    <source>
        <strain evidence="2">LSCM4</strain>
    </source>
</reference>
<feature type="region of interest" description="Disordered" evidence="1">
    <location>
        <begin position="497"/>
        <end position="526"/>
    </location>
</feature>
<accession>A0A836GT15</accession>
<keyword evidence="3" id="KW-1185">Reference proteome</keyword>
<feature type="region of interest" description="Disordered" evidence="1">
    <location>
        <begin position="1726"/>
        <end position="1747"/>
    </location>
</feature>
<name>A0A836GT15_9TRYP</name>